<name>A0A5C3N9H9_9AGAM</name>
<dbReference type="GO" id="GO:0004930">
    <property type="term" value="F:G protein-coupled receptor activity"/>
    <property type="evidence" value="ECO:0007669"/>
    <property type="project" value="TreeGrafter"/>
</dbReference>
<feature type="transmembrane region" description="Helical" evidence="5">
    <location>
        <begin position="90"/>
        <end position="110"/>
    </location>
</feature>
<organism evidence="6 7">
    <name type="scientific">Heliocybe sulcata</name>
    <dbReference type="NCBI Taxonomy" id="5364"/>
    <lineage>
        <taxon>Eukaryota</taxon>
        <taxon>Fungi</taxon>
        <taxon>Dikarya</taxon>
        <taxon>Basidiomycota</taxon>
        <taxon>Agaricomycotina</taxon>
        <taxon>Agaricomycetes</taxon>
        <taxon>Gloeophyllales</taxon>
        <taxon>Gloeophyllaceae</taxon>
        <taxon>Heliocybe</taxon>
    </lineage>
</organism>
<sequence length="318" mass="36359">MQRQRKFLQSPGQEGTGNRPIQRPVDLYVLFLFIFGAVEALGAIVNIRWVYEGKMIGETGTAMVTLVIALHTFVVLWWRARYAQSMRVAWAVICVICIFLSLFIPINIAVNQRRGEYYIQPTPNWCWIGEKYTAQRLIGEYIWMWTTLVTSVAVYIPLYFLWRGNITVDDERWWKFHVHRRLMKTEGSSKLSLAMLAYPAVYSATVVPSTVARWYQFTHPYPVTPTQSVIPTGASFFCEFVFRVGPVFNVLLYVRTRPELSLFGRRTGASRRVDAPSSVSMAELPAGELEKGTLHHVSLPVITVTDADEVKVQEAQEP</sequence>
<dbReference type="GO" id="GO:0005886">
    <property type="term" value="C:plasma membrane"/>
    <property type="evidence" value="ECO:0007669"/>
    <property type="project" value="TreeGrafter"/>
</dbReference>
<dbReference type="STRING" id="5364.A0A5C3N9H9"/>
<feature type="transmembrane region" description="Helical" evidence="5">
    <location>
        <begin position="142"/>
        <end position="162"/>
    </location>
</feature>
<dbReference type="OrthoDB" id="100006at2759"/>
<feature type="transmembrane region" description="Helical" evidence="5">
    <location>
        <begin position="27"/>
        <end position="47"/>
    </location>
</feature>
<protein>
    <recommendedName>
        <fullName evidence="8">Glucose receptor Git3 N-terminal domain-containing protein</fullName>
    </recommendedName>
</protein>
<feature type="transmembrane region" description="Helical" evidence="5">
    <location>
        <begin position="191"/>
        <end position="214"/>
    </location>
</feature>
<evidence type="ECO:0008006" key="8">
    <source>
        <dbReference type="Google" id="ProtNLM"/>
    </source>
</evidence>
<evidence type="ECO:0000256" key="2">
    <source>
        <dbReference type="ARBA" id="ARBA00022692"/>
    </source>
</evidence>
<keyword evidence="3 5" id="KW-1133">Transmembrane helix</keyword>
<feature type="transmembrane region" description="Helical" evidence="5">
    <location>
        <begin position="59"/>
        <end position="78"/>
    </location>
</feature>
<reference evidence="6 7" key="1">
    <citation type="journal article" date="2019" name="Nat. Ecol. Evol.">
        <title>Megaphylogeny resolves global patterns of mushroom evolution.</title>
        <authorList>
            <person name="Varga T."/>
            <person name="Krizsan K."/>
            <person name="Foldi C."/>
            <person name="Dima B."/>
            <person name="Sanchez-Garcia M."/>
            <person name="Sanchez-Ramirez S."/>
            <person name="Szollosi G.J."/>
            <person name="Szarkandi J.G."/>
            <person name="Papp V."/>
            <person name="Albert L."/>
            <person name="Andreopoulos W."/>
            <person name="Angelini C."/>
            <person name="Antonin V."/>
            <person name="Barry K.W."/>
            <person name="Bougher N.L."/>
            <person name="Buchanan P."/>
            <person name="Buyck B."/>
            <person name="Bense V."/>
            <person name="Catcheside P."/>
            <person name="Chovatia M."/>
            <person name="Cooper J."/>
            <person name="Damon W."/>
            <person name="Desjardin D."/>
            <person name="Finy P."/>
            <person name="Geml J."/>
            <person name="Haridas S."/>
            <person name="Hughes K."/>
            <person name="Justo A."/>
            <person name="Karasinski D."/>
            <person name="Kautmanova I."/>
            <person name="Kiss B."/>
            <person name="Kocsube S."/>
            <person name="Kotiranta H."/>
            <person name="LaButti K.M."/>
            <person name="Lechner B.E."/>
            <person name="Liimatainen K."/>
            <person name="Lipzen A."/>
            <person name="Lukacs Z."/>
            <person name="Mihaltcheva S."/>
            <person name="Morgado L.N."/>
            <person name="Niskanen T."/>
            <person name="Noordeloos M.E."/>
            <person name="Ohm R.A."/>
            <person name="Ortiz-Santana B."/>
            <person name="Ovrebo C."/>
            <person name="Racz N."/>
            <person name="Riley R."/>
            <person name="Savchenko A."/>
            <person name="Shiryaev A."/>
            <person name="Soop K."/>
            <person name="Spirin V."/>
            <person name="Szebenyi C."/>
            <person name="Tomsovsky M."/>
            <person name="Tulloss R.E."/>
            <person name="Uehling J."/>
            <person name="Grigoriev I.V."/>
            <person name="Vagvolgyi C."/>
            <person name="Papp T."/>
            <person name="Martin F.M."/>
            <person name="Miettinen O."/>
            <person name="Hibbett D.S."/>
            <person name="Nagy L.G."/>
        </authorList>
    </citation>
    <scope>NUCLEOTIDE SEQUENCE [LARGE SCALE GENOMIC DNA]</scope>
    <source>
        <strain evidence="6 7">OMC1185</strain>
    </source>
</reference>
<keyword evidence="2 5" id="KW-0812">Transmembrane</keyword>
<gene>
    <name evidence="6" type="ORF">OE88DRAFT_1643416</name>
</gene>
<dbReference type="Gene3D" id="1.20.1070.10">
    <property type="entry name" value="Rhodopsin 7-helix transmembrane proteins"/>
    <property type="match status" value="1"/>
</dbReference>
<proteinExistence type="predicted"/>
<dbReference type="Proteomes" id="UP000305948">
    <property type="component" value="Unassembled WGS sequence"/>
</dbReference>
<evidence type="ECO:0000256" key="5">
    <source>
        <dbReference type="SAM" id="Phobius"/>
    </source>
</evidence>
<evidence type="ECO:0000313" key="7">
    <source>
        <dbReference type="Proteomes" id="UP000305948"/>
    </source>
</evidence>
<evidence type="ECO:0000256" key="4">
    <source>
        <dbReference type="ARBA" id="ARBA00023136"/>
    </source>
</evidence>
<dbReference type="PANTHER" id="PTHR23112:SF37">
    <property type="entry name" value="G PROTEIN-COUPLED RECEPTOR GPR1"/>
    <property type="match status" value="1"/>
</dbReference>
<feature type="transmembrane region" description="Helical" evidence="5">
    <location>
        <begin position="234"/>
        <end position="254"/>
    </location>
</feature>
<keyword evidence="7" id="KW-1185">Reference proteome</keyword>
<evidence type="ECO:0000256" key="3">
    <source>
        <dbReference type="ARBA" id="ARBA00022989"/>
    </source>
</evidence>
<keyword evidence="4 5" id="KW-0472">Membrane</keyword>
<evidence type="ECO:0000256" key="1">
    <source>
        <dbReference type="ARBA" id="ARBA00004141"/>
    </source>
</evidence>
<accession>A0A5C3N9H9</accession>
<dbReference type="AlphaFoldDB" id="A0A5C3N9H9"/>
<evidence type="ECO:0000313" key="6">
    <source>
        <dbReference type="EMBL" id="TFK53735.1"/>
    </source>
</evidence>
<dbReference type="GO" id="GO:0007189">
    <property type="term" value="P:adenylate cyclase-activating G protein-coupled receptor signaling pathway"/>
    <property type="evidence" value="ECO:0007669"/>
    <property type="project" value="TreeGrafter"/>
</dbReference>
<comment type="subcellular location">
    <subcellularLocation>
        <location evidence="1">Membrane</location>
        <topology evidence="1">Multi-pass membrane protein</topology>
    </subcellularLocation>
</comment>
<dbReference type="EMBL" id="ML213507">
    <property type="protein sequence ID" value="TFK53735.1"/>
    <property type="molecule type" value="Genomic_DNA"/>
</dbReference>
<dbReference type="PANTHER" id="PTHR23112">
    <property type="entry name" value="G PROTEIN-COUPLED RECEPTOR 157-RELATED"/>
    <property type="match status" value="1"/>
</dbReference>